<dbReference type="AlphaFoldDB" id="A0A2H0TB60"/>
<reference evidence="3" key="1">
    <citation type="submission" date="2017-09" db="EMBL/GenBank/DDBJ databases">
        <title>Depth-based differentiation of microbial function through sediment-hosted aquifers and enrichment of novel symbionts in the deep terrestrial subsurface.</title>
        <authorList>
            <person name="Probst A.J."/>
            <person name="Ladd B."/>
            <person name="Jarett J.K."/>
            <person name="Geller-Mcgrath D.E."/>
            <person name="Sieber C.M.K."/>
            <person name="Emerson J.B."/>
            <person name="Anantharaman K."/>
            <person name="Thomas B.C."/>
            <person name="Malmstrom R."/>
            <person name="Stieglmeier M."/>
            <person name="Klingl A."/>
            <person name="Woyke T."/>
            <person name="Ryan C.M."/>
            <person name="Banfield J.F."/>
        </authorList>
    </citation>
    <scope>NUCLEOTIDE SEQUENCE [LARGE SCALE GENOMIC DNA]</scope>
</reference>
<sequence length="63" mass="7601">METFKIVVFYLLLLDSAIVNILAWGRNGWYVRHFRTFSRYVPITKVWGLWYIILVAWVGFLTF</sequence>
<name>A0A2H0TB60_9BACT</name>
<gene>
    <name evidence="2" type="ORF">COU49_02645</name>
</gene>
<evidence type="ECO:0000256" key="1">
    <source>
        <dbReference type="SAM" id="Phobius"/>
    </source>
</evidence>
<protein>
    <submittedName>
        <fullName evidence="2">Uncharacterized protein</fullName>
    </submittedName>
</protein>
<feature type="transmembrane region" description="Helical" evidence="1">
    <location>
        <begin position="46"/>
        <end position="62"/>
    </location>
</feature>
<dbReference type="Proteomes" id="UP000230094">
    <property type="component" value="Unassembled WGS sequence"/>
</dbReference>
<accession>A0A2H0TB60</accession>
<evidence type="ECO:0000313" key="3">
    <source>
        <dbReference type="Proteomes" id="UP000230094"/>
    </source>
</evidence>
<comment type="caution">
    <text evidence="2">The sequence shown here is derived from an EMBL/GenBank/DDBJ whole genome shotgun (WGS) entry which is preliminary data.</text>
</comment>
<organism evidence="2 3">
    <name type="scientific">Candidatus Nomurabacteria bacterium CG10_big_fil_rev_8_21_14_0_10_35_16</name>
    <dbReference type="NCBI Taxonomy" id="1974731"/>
    <lineage>
        <taxon>Bacteria</taxon>
        <taxon>Candidatus Nomuraibacteriota</taxon>
    </lineage>
</organism>
<keyword evidence="1" id="KW-1133">Transmembrane helix</keyword>
<feature type="transmembrane region" description="Helical" evidence="1">
    <location>
        <begin position="6"/>
        <end position="25"/>
    </location>
</feature>
<keyword evidence="1" id="KW-0472">Membrane</keyword>
<proteinExistence type="predicted"/>
<keyword evidence="1" id="KW-0812">Transmembrane</keyword>
<evidence type="ECO:0000313" key="2">
    <source>
        <dbReference type="EMBL" id="PIR68217.1"/>
    </source>
</evidence>
<dbReference type="EMBL" id="PFCQ01000013">
    <property type="protein sequence ID" value="PIR68217.1"/>
    <property type="molecule type" value="Genomic_DNA"/>
</dbReference>